<dbReference type="GO" id="GO:0031391">
    <property type="term" value="C:Elg1 RFC-like complex"/>
    <property type="evidence" value="ECO:0007669"/>
    <property type="project" value="TreeGrafter"/>
</dbReference>
<dbReference type="EMBL" id="MNBE01000228">
    <property type="protein sequence ID" value="OKP12253.1"/>
    <property type="molecule type" value="Genomic_DNA"/>
</dbReference>
<evidence type="ECO:0000313" key="3">
    <source>
        <dbReference type="Proteomes" id="UP000186955"/>
    </source>
</evidence>
<dbReference type="GO" id="GO:0031389">
    <property type="term" value="C:Rad17 RFC-like complex"/>
    <property type="evidence" value="ECO:0007669"/>
    <property type="project" value="TreeGrafter"/>
</dbReference>
<keyword evidence="3" id="KW-1185">Reference proteome</keyword>
<dbReference type="InterPro" id="IPR050238">
    <property type="entry name" value="DNA_Rep/Repair_Clamp_Loader"/>
</dbReference>
<dbReference type="InterPro" id="IPR027417">
    <property type="entry name" value="P-loop_NTPase"/>
</dbReference>
<dbReference type="CDD" id="cd00009">
    <property type="entry name" value="AAA"/>
    <property type="match status" value="1"/>
</dbReference>
<feature type="compositionally biased region" description="Acidic residues" evidence="1">
    <location>
        <begin position="1"/>
        <end position="10"/>
    </location>
</feature>
<sequence>MSDYEDEMDVDAPPKDVQFSSENASGKKRTAADLPIQAQDNLPWYGILIMVEVLVEKYRPNTLDDVSGHQDILATINKFVEKNRLPHLLLYGPPGTGKTSTILALARRIYGTKNMRQMVLELNASDDRGIDVVREQIKTFASMVSHMEWSDHILGREC</sequence>
<evidence type="ECO:0000313" key="2">
    <source>
        <dbReference type="EMBL" id="OKP12253.1"/>
    </source>
</evidence>
<dbReference type="Gene3D" id="3.40.50.300">
    <property type="entry name" value="P-loop containing nucleotide triphosphate hydrolases"/>
    <property type="match status" value="1"/>
</dbReference>
<comment type="caution">
    <text evidence="2">The sequence shown here is derived from an EMBL/GenBank/DDBJ whole genome shotgun (WGS) entry which is preliminary data.</text>
</comment>
<accession>A0A1Q5UIG9</accession>
<dbReference type="GO" id="GO:0006281">
    <property type="term" value="P:DNA repair"/>
    <property type="evidence" value="ECO:0007669"/>
    <property type="project" value="TreeGrafter"/>
</dbReference>
<dbReference type="SUPFAM" id="SSF52540">
    <property type="entry name" value="P-loop containing nucleoside triphosphate hydrolases"/>
    <property type="match status" value="1"/>
</dbReference>
<dbReference type="AlphaFoldDB" id="A0A1Q5UIG9"/>
<name>A0A1Q5UIG9_9EURO</name>
<dbReference type="GO" id="GO:0006261">
    <property type="term" value="P:DNA-templated DNA replication"/>
    <property type="evidence" value="ECO:0007669"/>
    <property type="project" value="TreeGrafter"/>
</dbReference>
<organism evidence="2 3">
    <name type="scientific">Penicillium subrubescens</name>
    <dbReference type="NCBI Taxonomy" id="1316194"/>
    <lineage>
        <taxon>Eukaryota</taxon>
        <taxon>Fungi</taxon>
        <taxon>Dikarya</taxon>
        <taxon>Ascomycota</taxon>
        <taxon>Pezizomycotina</taxon>
        <taxon>Eurotiomycetes</taxon>
        <taxon>Eurotiomycetidae</taxon>
        <taxon>Eurotiales</taxon>
        <taxon>Aspergillaceae</taxon>
        <taxon>Penicillium</taxon>
    </lineage>
</organism>
<dbReference type="Proteomes" id="UP000186955">
    <property type="component" value="Unassembled WGS sequence"/>
</dbReference>
<proteinExistence type="predicted"/>
<evidence type="ECO:0000256" key="1">
    <source>
        <dbReference type="SAM" id="MobiDB-lite"/>
    </source>
</evidence>
<dbReference type="Pfam" id="PF03215">
    <property type="entry name" value="Rad17"/>
    <property type="match status" value="1"/>
</dbReference>
<dbReference type="STRING" id="1316194.A0A1Q5UIG9"/>
<reference evidence="2 3" key="1">
    <citation type="submission" date="2016-10" db="EMBL/GenBank/DDBJ databases">
        <title>Genome sequence of the ascomycete fungus Penicillium subrubescens.</title>
        <authorList>
            <person name="De Vries R.P."/>
            <person name="Peng M."/>
            <person name="Dilokpimol A."/>
            <person name="Hilden K."/>
            <person name="Makela M.R."/>
            <person name="Grigoriev I."/>
            <person name="Riley R."/>
            <person name="Granchi Z."/>
        </authorList>
    </citation>
    <scope>NUCLEOTIDE SEQUENCE [LARGE SCALE GENOMIC DNA]</scope>
    <source>
        <strain evidence="2 3">CBS 132785</strain>
    </source>
</reference>
<dbReference type="GO" id="GO:0003689">
    <property type="term" value="F:DNA clamp loader activity"/>
    <property type="evidence" value="ECO:0007669"/>
    <property type="project" value="TreeGrafter"/>
</dbReference>
<dbReference type="GO" id="GO:0031390">
    <property type="term" value="C:Ctf18 RFC-like complex"/>
    <property type="evidence" value="ECO:0007669"/>
    <property type="project" value="TreeGrafter"/>
</dbReference>
<dbReference type="GO" id="GO:0005663">
    <property type="term" value="C:DNA replication factor C complex"/>
    <property type="evidence" value="ECO:0007669"/>
    <property type="project" value="TreeGrafter"/>
</dbReference>
<protein>
    <submittedName>
        <fullName evidence="2">Replication factor C subunit 3</fullName>
    </submittedName>
</protein>
<feature type="region of interest" description="Disordered" evidence="1">
    <location>
        <begin position="1"/>
        <end position="30"/>
    </location>
</feature>
<dbReference type="PANTHER" id="PTHR11669">
    <property type="entry name" value="REPLICATION FACTOR C / DNA POLYMERASE III GAMMA-TAU SUBUNIT"/>
    <property type="match status" value="1"/>
</dbReference>
<gene>
    <name evidence="2" type="ORF">PENSUB_1989</name>
</gene>
<dbReference type="PANTHER" id="PTHR11669:SF9">
    <property type="entry name" value="REPLICATION FACTOR C SUBUNIT 5"/>
    <property type="match status" value="1"/>
</dbReference>